<dbReference type="InterPro" id="IPR052527">
    <property type="entry name" value="Metal_cation-efflux_comp"/>
</dbReference>
<comment type="subcellular location">
    <subcellularLocation>
        <location evidence="1">Endomembrane system</location>
        <topology evidence="1">Multi-pass membrane protein</topology>
    </subcellularLocation>
</comment>
<dbReference type="PANTHER" id="PTHR43847:SF1">
    <property type="entry name" value="BLL3993 PROTEIN"/>
    <property type="match status" value="1"/>
</dbReference>
<dbReference type="PANTHER" id="PTHR43847">
    <property type="entry name" value="BLL3993 PROTEIN"/>
    <property type="match status" value="1"/>
</dbReference>
<dbReference type="STRING" id="1385520.N802_09780"/>
<dbReference type="GO" id="GO:0012505">
    <property type="term" value="C:endomembrane system"/>
    <property type="evidence" value="ECO:0007669"/>
    <property type="project" value="UniProtKB-SubCell"/>
</dbReference>
<keyword evidence="2 5" id="KW-0812">Transmembrane</keyword>
<evidence type="ECO:0000313" key="6">
    <source>
        <dbReference type="EMBL" id="KGN30153.1"/>
    </source>
</evidence>
<dbReference type="EMBL" id="AVPJ01000022">
    <property type="protein sequence ID" value="KGN30153.1"/>
    <property type="molecule type" value="Genomic_DNA"/>
</dbReference>
<sequence>MVTWLIGDPFSMGAWRVPLGWLLVMLFVLWNGWALILFHRQRTGLLPGQATTVIMESGPFSLSRNPLYLGMLVLHAGIALLIPSVWALLMVPVAAALLHWGAILPEERFLAREFGADYTDYASRVRRWL</sequence>
<dbReference type="InterPro" id="IPR007318">
    <property type="entry name" value="Phopholipid_MeTrfase"/>
</dbReference>
<name>A0A0A0IZD3_9MICO</name>
<feature type="transmembrane region" description="Helical" evidence="5">
    <location>
        <begin position="20"/>
        <end position="38"/>
    </location>
</feature>
<dbReference type="Pfam" id="PF04191">
    <property type="entry name" value="PEMT"/>
    <property type="match status" value="1"/>
</dbReference>
<evidence type="ECO:0000256" key="4">
    <source>
        <dbReference type="ARBA" id="ARBA00023136"/>
    </source>
</evidence>
<comment type="caution">
    <text evidence="6">The sequence shown here is derived from an EMBL/GenBank/DDBJ whole genome shotgun (WGS) entry which is preliminary data.</text>
</comment>
<evidence type="ECO:0008006" key="8">
    <source>
        <dbReference type="Google" id="ProtNLM"/>
    </source>
</evidence>
<evidence type="ECO:0000313" key="7">
    <source>
        <dbReference type="Proteomes" id="UP000030002"/>
    </source>
</evidence>
<evidence type="ECO:0000256" key="3">
    <source>
        <dbReference type="ARBA" id="ARBA00022989"/>
    </source>
</evidence>
<protein>
    <recommendedName>
        <fullName evidence="8">Isoprenylcysteine carboxylmethyltransferase family protein</fullName>
    </recommendedName>
</protein>
<proteinExistence type="predicted"/>
<organism evidence="6 7">
    <name type="scientific">Knoellia sinensis KCTC 19936</name>
    <dbReference type="NCBI Taxonomy" id="1385520"/>
    <lineage>
        <taxon>Bacteria</taxon>
        <taxon>Bacillati</taxon>
        <taxon>Actinomycetota</taxon>
        <taxon>Actinomycetes</taxon>
        <taxon>Micrococcales</taxon>
        <taxon>Intrasporangiaceae</taxon>
        <taxon>Knoellia</taxon>
    </lineage>
</organism>
<keyword evidence="3 5" id="KW-1133">Transmembrane helix</keyword>
<dbReference type="Proteomes" id="UP000030002">
    <property type="component" value="Unassembled WGS sequence"/>
</dbReference>
<evidence type="ECO:0000256" key="2">
    <source>
        <dbReference type="ARBA" id="ARBA00022692"/>
    </source>
</evidence>
<evidence type="ECO:0000256" key="5">
    <source>
        <dbReference type="SAM" id="Phobius"/>
    </source>
</evidence>
<keyword evidence="7" id="KW-1185">Reference proteome</keyword>
<evidence type="ECO:0000256" key="1">
    <source>
        <dbReference type="ARBA" id="ARBA00004127"/>
    </source>
</evidence>
<keyword evidence="4 5" id="KW-0472">Membrane</keyword>
<accession>A0A0A0IZD3</accession>
<reference evidence="6 7" key="1">
    <citation type="submission" date="2013-08" db="EMBL/GenBank/DDBJ databases">
        <title>The genome sequence of Knoellia sinensis.</title>
        <authorList>
            <person name="Zhu W."/>
            <person name="Wang G."/>
        </authorList>
    </citation>
    <scope>NUCLEOTIDE SEQUENCE [LARGE SCALE GENOMIC DNA]</scope>
    <source>
        <strain evidence="6 7">KCTC 19936</strain>
    </source>
</reference>
<feature type="transmembrane region" description="Helical" evidence="5">
    <location>
        <begin position="67"/>
        <end position="100"/>
    </location>
</feature>
<gene>
    <name evidence="6" type="ORF">N802_09780</name>
</gene>
<dbReference type="eggNOG" id="COG2020">
    <property type="taxonomic scope" value="Bacteria"/>
</dbReference>
<dbReference type="Gene3D" id="1.20.120.1630">
    <property type="match status" value="1"/>
</dbReference>
<dbReference type="AlphaFoldDB" id="A0A0A0IZD3"/>